<evidence type="ECO:0000259" key="11">
    <source>
        <dbReference type="Pfam" id="PF02775"/>
    </source>
</evidence>
<comment type="pathway">
    <text evidence="1 9">Amino-acid biosynthesis; L-isoleucine biosynthesis; L-isoleucine from 2-oxobutanoate: step 1/4.</text>
</comment>
<dbReference type="PANTHER" id="PTHR18968:SF13">
    <property type="entry name" value="ACETOLACTATE SYNTHASE CATALYTIC SUBUNIT, MITOCHONDRIAL"/>
    <property type="match status" value="1"/>
</dbReference>
<evidence type="ECO:0000256" key="1">
    <source>
        <dbReference type="ARBA" id="ARBA00004974"/>
    </source>
</evidence>
<keyword evidence="14" id="KW-1185">Reference proteome</keyword>
<dbReference type="InterPro" id="IPR045229">
    <property type="entry name" value="TPP_enz"/>
</dbReference>
<keyword evidence="9 13" id="KW-0808">Transferase</keyword>
<dbReference type="InterPro" id="IPR012001">
    <property type="entry name" value="Thiamin_PyroP_enz_TPP-bd_dom"/>
</dbReference>
<keyword evidence="7 9" id="KW-0100">Branched-chain amino acid biosynthesis</keyword>
<dbReference type="GO" id="GO:0005948">
    <property type="term" value="C:acetolactate synthase complex"/>
    <property type="evidence" value="ECO:0007669"/>
    <property type="project" value="TreeGrafter"/>
</dbReference>
<protein>
    <recommendedName>
        <fullName evidence="4 9">Acetolactate synthase</fullName>
        <ecNumber evidence="4 9">2.2.1.6</ecNumber>
    </recommendedName>
</protein>
<organism evidence="13 14">
    <name type="scientific">Caproicibacterium amylolyticum</name>
    <dbReference type="NCBI Taxonomy" id="2766537"/>
    <lineage>
        <taxon>Bacteria</taxon>
        <taxon>Bacillati</taxon>
        <taxon>Bacillota</taxon>
        <taxon>Clostridia</taxon>
        <taxon>Eubacteriales</taxon>
        <taxon>Oscillospiraceae</taxon>
        <taxon>Caproicibacterium</taxon>
    </lineage>
</organism>
<dbReference type="InterPro" id="IPR000399">
    <property type="entry name" value="TPP-bd_CS"/>
</dbReference>
<evidence type="ECO:0000259" key="12">
    <source>
        <dbReference type="Pfam" id="PF02776"/>
    </source>
</evidence>
<evidence type="ECO:0000256" key="8">
    <source>
        <dbReference type="ARBA" id="ARBA00048670"/>
    </source>
</evidence>
<keyword evidence="9" id="KW-0460">Magnesium</keyword>
<dbReference type="EMBL" id="CP060696">
    <property type="protein sequence ID" value="QNO17985.1"/>
    <property type="molecule type" value="Genomic_DNA"/>
</dbReference>
<dbReference type="Pfam" id="PF02775">
    <property type="entry name" value="TPP_enzyme_C"/>
    <property type="match status" value="1"/>
</dbReference>
<evidence type="ECO:0000256" key="7">
    <source>
        <dbReference type="ARBA" id="ARBA00023304"/>
    </source>
</evidence>
<keyword evidence="9" id="KW-0479">Metal-binding</keyword>
<dbReference type="GO" id="GO:0009099">
    <property type="term" value="P:L-valine biosynthetic process"/>
    <property type="evidence" value="ECO:0007669"/>
    <property type="project" value="UniProtKB-UniPathway"/>
</dbReference>
<feature type="domain" description="Thiamine pyrophosphate enzyme N-terminal TPP-binding" evidence="12">
    <location>
        <begin position="4"/>
        <end position="115"/>
    </location>
</feature>
<evidence type="ECO:0000256" key="9">
    <source>
        <dbReference type="RuleBase" id="RU003591"/>
    </source>
</evidence>
<evidence type="ECO:0000256" key="6">
    <source>
        <dbReference type="ARBA" id="ARBA00023052"/>
    </source>
</evidence>
<dbReference type="GO" id="GO:0003984">
    <property type="term" value="F:acetolactate synthase activity"/>
    <property type="evidence" value="ECO:0007669"/>
    <property type="project" value="UniProtKB-EC"/>
</dbReference>
<evidence type="ECO:0000259" key="10">
    <source>
        <dbReference type="Pfam" id="PF00205"/>
    </source>
</evidence>
<reference evidence="13 14" key="1">
    <citation type="submission" date="2020-08" db="EMBL/GenBank/DDBJ databases">
        <authorList>
            <person name="Ren C."/>
            <person name="Gu Y."/>
            <person name="Xu Y."/>
        </authorList>
    </citation>
    <scope>NUCLEOTIDE SEQUENCE [LARGE SCALE GENOMIC DNA]</scope>
    <source>
        <strain evidence="13 14">LBM18003</strain>
    </source>
</reference>
<comment type="similarity">
    <text evidence="3 9">Belongs to the TPP enzyme family.</text>
</comment>
<keyword evidence="5 9" id="KW-0028">Amino-acid biosynthesis</keyword>
<dbReference type="InterPro" id="IPR012846">
    <property type="entry name" value="Acetolactate_synth_lsu"/>
</dbReference>
<evidence type="ECO:0000313" key="13">
    <source>
        <dbReference type="EMBL" id="QNO17985.1"/>
    </source>
</evidence>
<evidence type="ECO:0000256" key="4">
    <source>
        <dbReference type="ARBA" id="ARBA00013145"/>
    </source>
</evidence>
<dbReference type="Gene3D" id="3.40.50.970">
    <property type="match status" value="2"/>
</dbReference>
<dbReference type="GO" id="GO:0050660">
    <property type="term" value="F:flavin adenine dinucleotide binding"/>
    <property type="evidence" value="ECO:0007669"/>
    <property type="project" value="InterPro"/>
</dbReference>
<dbReference type="FunFam" id="3.40.50.1220:FF:000008">
    <property type="entry name" value="Acetolactate synthase"/>
    <property type="match status" value="1"/>
</dbReference>
<dbReference type="SUPFAM" id="SSF52467">
    <property type="entry name" value="DHS-like NAD/FAD-binding domain"/>
    <property type="match status" value="1"/>
</dbReference>
<dbReference type="FunFam" id="3.40.50.970:FF:000007">
    <property type="entry name" value="Acetolactate synthase"/>
    <property type="match status" value="1"/>
</dbReference>
<evidence type="ECO:0000256" key="3">
    <source>
        <dbReference type="ARBA" id="ARBA00007812"/>
    </source>
</evidence>
<dbReference type="RefSeq" id="WP_212507050.1">
    <property type="nucleotide sequence ID" value="NZ_CP060696.1"/>
</dbReference>
<dbReference type="SUPFAM" id="SSF52518">
    <property type="entry name" value="Thiamin diphosphate-binding fold (THDP-binding)"/>
    <property type="match status" value="2"/>
</dbReference>
<dbReference type="NCBIfam" id="TIGR00118">
    <property type="entry name" value="acolac_lg"/>
    <property type="match status" value="1"/>
</dbReference>
<feature type="domain" description="Thiamine pyrophosphate enzyme central" evidence="10">
    <location>
        <begin position="192"/>
        <end position="326"/>
    </location>
</feature>
<comment type="catalytic activity">
    <reaction evidence="8 9">
        <text>2 pyruvate + H(+) = (2S)-2-acetolactate + CO2</text>
        <dbReference type="Rhea" id="RHEA:25249"/>
        <dbReference type="ChEBI" id="CHEBI:15361"/>
        <dbReference type="ChEBI" id="CHEBI:15378"/>
        <dbReference type="ChEBI" id="CHEBI:16526"/>
        <dbReference type="ChEBI" id="CHEBI:58476"/>
        <dbReference type="EC" id="2.2.1.6"/>
    </reaction>
</comment>
<dbReference type="PANTHER" id="PTHR18968">
    <property type="entry name" value="THIAMINE PYROPHOSPHATE ENZYMES"/>
    <property type="match status" value="1"/>
</dbReference>
<dbReference type="InterPro" id="IPR029035">
    <property type="entry name" value="DHS-like_NAD/FAD-binding_dom"/>
</dbReference>
<comment type="cofactor">
    <cofactor evidence="9">
        <name>Mg(2+)</name>
        <dbReference type="ChEBI" id="CHEBI:18420"/>
    </cofactor>
    <text evidence="9">Binds 1 Mg(2+) ion per subunit.</text>
</comment>
<dbReference type="InterPro" id="IPR029061">
    <property type="entry name" value="THDP-binding"/>
</dbReference>
<dbReference type="UniPathway" id="UPA00047">
    <property type="reaction ID" value="UER00055"/>
</dbReference>
<dbReference type="CDD" id="cd07035">
    <property type="entry name" value="TPP_PYR_POX_like"/>
    <property type="match status" value="1"/>
</dbReference>
<dbReference type="Proteomes" id="UP000516046">
    <property type="component" value="Chromosome"/>
</dbReference>
<comment type="cofactor">
    <cofactor evidence="9">
        <name>thiamine diphosphate</name>
        <dbReference type="ChEBI" id="CHEBI:58937"/>
    </cofactor>
    <text evidence="9">Binds 1 thiamine pyrophosphate per subunit.</text>
</comment>
<dbReference type="PROSITE" id="PS00187">
    <property type="entry name" value="TPP_ENZYMES"/>
    <property type="match status" value="1"/>
</dbReference>
<proteinExistence type="inferred from homology"/>
<evidence type="ECO:0000256" key="2">
    <source>
        <dbReference type="ARBA" id="ARBA00005025"/>
    </source>
</evidence>
<dbReference type="InterPro" id="IPR011766">
    <property type="entry name" value="TPP_enzyme_TPP-bd"/>
</dbReference>
<dbReference type="InterPro" id="IPR012000">
    <property type="entry name" value="Thiamin_PyroP_enz_cen_dom"/>
</dbReference>
<dbReference type="KEGG" id="caml:H6X83_13905"/>
<dbReference type="GO" id="GO:0030976">
    <property type="term" value="F:thiamine pyrophosphate binding"/>
    <property type="evidence" value="ECO:0007669"/>
    <property type="project" value="UniProtKB-UniRule"/>
</dbReference>
<dbReference type="GO" id="GO:0009097">
    <property type="term" value="P:isoleucine biosynthetic process"/>
    <property type="evidence" value="ECO:0007669"/>
    <property type="project" value="UniProtKB-UniPathway"/>
</dbReference>
<keyword evidence="6 9" id="KW-0786">Thiamine pyrophosphate</keyword>
<dbReference type="Pfam" id="PF00205">
    <property type="entry name" value="TPP_enzyme_M"/>
    <property type="match status" value="1"/>
</dbReference>
<name>A0A7G9WH23_9FIRM</name>
<dbReference type="UniPathway" id="UPA00049">
    <property type="reaction ID" value="UER00059"/>
</dbReference>
<dbReference type="Pfam" id="PF02776">
    <property type="entry name" value="TPP_enzyme_N"/>
    <property type="match status" value="1"/>
</dbReference>
<accession>A0A7G9WH23</accession>
<evidence type="ECO:0000313" key="14">
    <source>
        <dbReference type="Proteomes" id="UP000516046"/>
    </source>
</evidence>
<sequence length="540" mass="58382">MASGAEIMVKCLENEDVHLVFGYPGAAICPFYDCLIPSAIQHILVREEQNAAHMANGYARSCGKVGVCVVTSGPGATNLITGIATAYMDSIPLVIISGQVNSWLLGRDVFQEADITGACESFTKHSYLVKDAADLPRIFKEAFHIAATGRPGPVLIDVPCDVQNQKVKSWSYPEEADIRGYKPRTQGHALQVRKALKAIEEAERPIICCGGGVVLANAREEMTAFAKKSGIPVCATMMGIGVTPMNSDYYMGMIGMHGRTSANLTMQQADLVILCGARVGDRAVSAPQQIAEKAKIIHIDVDPAEIGKNMPVDIPIVGDVRQVLQSMTEQVTDTVPEAWKQKVLDYKNQFPPRGEPREDSVEPRVFIRDLSAMMEENAILVADVGQNQIWAARNFNVKEGRFLTSGGLGTMGYAIPAALGAKMAKPNRQVVAVCGDGSFQMAMCELGTLIQNDTDIKIIIMQNGVLGMVKEVQDKQYGSRHIGTSLKDGAPDFVKLAESYGIRASLACSNAQAKEQAKEMLQCSEPYILVCRVDPATPTI</sequence>
<gene>
    <name evidence="13" type="primary">ilvB</name>
    <name evidence="13" type="ORF">H6X83_13905</name>
</gene>
<dbReference type="Gene3D" id="3.40.50.1220">
    <property type="entry name" value="TPP-binding domain"/>
    <property type="match status" value="1"/>
</dbReference>
<dbReference type="EC" id="2.2.1.6" evidence="4 9"/>
<dbReference type="GO" id="GO:0000287">
    <property type="term" value="F:magnesium ion binding"/>
    <property type="evidence" value="ECO:0007669"/>
    <property type="project" value="UniProtKB-UniRule"/>
</dbReference>
<evidence type="ECO:0000256" key="5">
    <source>
        <dbReference type="ARBA" id="ARBA00022605"/>
    </source>
</evidence>
<dbReference type="AlphaFoldDB" id="A0A7G9WH23"/>
<feature type="domain" description="Thiamine pyrophosphate enzyme TPP-binding" evidence="11">
    <location>
        <begin position="383"/>
        <end position="530"/>
    </location>
</feature>
<comment type="pathway">
    <text evidence="2 9">Amino-acid biosynthesis; L-valine biosynthesis; L-valine from pyruvate: step 1/4.</text>
</comment>